<dbReference type="AlphaFoldDB" id="A0A915Z759"/>
<comment type="caution">
    <text evidence="1">The sequence shown here is derived from an EMBL/GenBank/DDBJ whole genome shotgun (WGS) entry which is preliminary data.</text>
</comment>
<reference evidence="1" key="1">
    <citation type="submission" date="2020-05" db="EMBL/GenBank/DDBJ databases">
        <authorList>
            <person name="Rincon C."/>
            <person name="Sanders R I."/>
            <person name="Robbins C."/>
            <person name="Chaturvedi A."/>
        </authorList>
    </citation>
    <scope>NUCLEOTIDE SEQUENCE</scope>
    <source>
        <strain evidence="1">CHB12</strain>
    </source>
</reference>
<protein>
    <submittedName>
        <fullName evidence="1">Uncharacterized protein</fullName>
    </submittedName>
</protein>
<dbReference type="EMBL" id="CAGKOT010000021">
    <property type="protein sequence ID" value="CAB5365398.1"/>
    <property type="molecule type" value="Genomic_DNA"/>
</dbReference>
<sequence>MLRQLYCRIISDIVIGVGNKNEKKINDIVDVGENHNRNENIKVSPKYMDLSIIFFVPQKIVEIFFSCATFEKINKRLTDRVSISLFMVLLEYRTRRVGSVSDWDVYFINHTPGAIKHQAVVRRQLPCKTLKYSKNDPANIELWEN</sequence>
<dbReference type="Proteomes" id="UP000684084">
    <property type="component" value="Unassembled WGS sequence"/>
</dbReference>
<proteinExistence type="predicted"/>
<accession>A0A915Z759</accession>
<dbReference type="VEuPathDB" id="FungiDB:RhiirFUN_022499"/>
<gene>
    <name evidence="1" type="ORF">CHRIB12_LOCUS10407</name>
</gene>
<evidence type="ECO:0000313" key="2">
    <source>
        <dbReference type="Proteomes" id="UP000684084"/>
    </source>
</evidence>
<dbReference type="OrthoDB" id="10377511at2759"/>
<name>A0A915Z759_9GLOM</name>
<organism evidence="1 2">
    <name type="scientific">Rhizophagus irregularis</name>
    <dbReference type="NCBI Taxonomy" id="588596"/>
    <lineage>
        <taxon>Eukaryota</taxon>
        <taxon>Fungi</taxon>
        <taxon>Fungi incertae sedis</taxon>
        <taxon>Mucoromycota</taxon>
        <taxon>Glomeromycotina</taxon>
        <taxon>Glomeromycetes</taxon>
        <taxon>Glomerales</taxon>
        <taxon>Glomeraceae</taxon>
        <taxon>Rhizophagus</taxon>
    </lineage>
</organism>
<evidence type="ECO:0000313" key="1">
    <source>
        <dbReference type="EMBL" id="CAB5365398.1"/>
    </source>
</evidence>